<sequence>MAENENGQEKTEEPSEKRLRESREKGQVARSRELNSLILTAGSAIIFLVLGGQMFSGMAGMMRQSFVMTRVEILDPATMFRHLGVAFSQAFLSFLPLFVATVVLAVLATLAVGGWNFSTQALAPQFNRLNPLPGFKRMFSLKSLVELLKTLAKFVLIGAIGIGLFLALEHDFVGLGMMSLHPAVARAGSLLAWAFLGLSMGLLIVALIDVPFQIYEHNKNLRMTRQEVRDEFKETEGKPEVKQKIRQMQHQMARRRMMEAVPTADVVITNPTHFSVALKYDPAVSDAPIVVAKGADELALTIRKIAKAHRVPLFEAPPLARSLFAHAELEQPIPTGLYTAVAQVLAYIFQLSANPGGVERPSPDVPADLQVGSDGRPVKNKDS</sequence>
<dbReference type="FunFam" id="3.40.1690.10:FF:000001">
    <property type="entry name" value="Flagellar biosynthetic protein FlhB"/>
    <property type="match status" value="1"/>
</dbReference>
<keyword evidence="15" id="KW-0282">Flagellum</keyword>
<evidence type="ECO:0000256" key="6">
    <source>
        <dbReference type="ARBA" id="ARBA00022692"/>
    </source>
</evidence>
<evidence type="ECO:0000256" key="4">
    <source>
        <dbReference type="ARBA" id="ARBA00022448"/>
    </source>
</evidence>
<evidence type="ECO:0000256" key="9">
    <source>
        <dbReference type="ARBA" id="ARBA00022989"/>
    </source>
</evidence>
<name>A0A191ZFJ0_9GAMM</name>
<evidence type="ECO:0000313" key="15">
    <source>
        <dbReference type="EMBL" id="ANJ66622.1"/>
    </source>
</evidence>
<organism evidence="15 16">
    <name type="scientific">Halothiobacillus diazotrophicus</name>
    <dbReference type="NCBI Taxonomy" id="1860122"/>
    <lineage>
        <taxon>Bacteria</taxon>
        <taxon>Pseudomonadati</taxon>
        <taxon>Pseudomonadota</taxon>
        <taxon>Gammaproteobacteria</taxon>
        <taxon>Chromatiales</taxon>
        <taxon>Halothiobacillaceae</taxon>
        <taxon>Halothiobacillus</taxon>
    </lineage>
</organism>
<evidence type="ECO:0000256" key="10">
    <source>
        <dbReference type="ARBA" id="ARBA00023136"/>
    </source>
</evidence>
<dbReference type="GO" id="GO:0009306">
    <property type="term" value="P:protein secretion"/>
    <property type="evidence" value="ECO:0007669"/>
    <property type="project" value="InterPro"/>
</dbReference>
<evidence type="ECO:0000256" key="7">
    <source>
        <dbReference type="ARBA" id="ARBA00022795"/>
    </source>
</evidence>
<dbReference type="InterPro" id="IPR029025">
    <property type="entry name" value="T3SS_substrate_exporter_C"/>
</dbReference>
<dbReference type="EMBL" id="CP016027">
    <property type="protein sequence ID" value="ANJ66622.1"/>
    <property type="molecule type" value="Genomic_DNA"/>
</dbReference>
<evidence type="ECO:0000256" key="12">
    <source>
        <dbReference type="ARBA" id="ARBA00025078"/>
    </source>
</evidence>
<comment type="similarity">
    <text evidence="2 13">Belongs to the type III secretion exporter family.</text>
</comment>
<evidence type="ECO:0000256" key="2">
    <source>
        <dbReference type="ARBA" id="ARBA00010690"/>
    </source>
</evidence>
<feature type="region of interest" description="Disordered" evidence="14">
    <location>
        <begin position="1"/>
        <end position="27"/>
    </location>
</feature>
<dbReference type="NCBIfam" id="TIGR00328">
    <property type="entry name" value="flhB"/>
    <property type="match status" value="1"/>
</dbReference>
<dbReference type="AlphaFoldDB" id="A0A191ZFJ0"/>
<keyword evidence="8 13" id="KW-0653">Protein transport</keyword>
<evidence type="ECO:0000256" key="3">
    <source>
        <dbReference type="ARBA" id="ARBA00021622"/>
    </source>
</evidence>
<dbReference type="STRING" id="1860122.A9404_03825"/>
<evidence type="ECO:0000256" key="14">
    <source>
        <dbReference type="SAM" id="MobiDB-lite"/>
    </source>
</evidence>
<proteinExistence type="inferred from homology"/>
<keyword evidence="10 13" id="KW-0472">Membrane</keyword>
<feature type="transmembrane region" description="Helical" evidence="13">
    <location>
        <begin position="34"/>
        <end position="55"/>
    </location>
</feature>
<keyword evidence="11 13" id="KW-1006">Bacterial flagellum protein export</keyword>
<feature type="transmembrane region" description="Helical" evidence="13">
    <location>
        <begin position="188"/>
        <end position="215"/>
    </location>
</feature>
<dbReference type="SUPFAM" id="SSF160544">
    <property type="entry name" value="EscU C-terminal domain-like"/>
    <property type="match status" value="1"/>
</dbReference>
<dbReference type="PANTHER" id="PTHR30531:SF12">
    <property type="entry name" value="FLAGELLAR BIOSYNTHETIC PROTEIN FLHB"/>
    <property type="match status" value="1"/>
</dbReference>
<dbReference type="InterPro" id="IPR006135">
    <property type="entry name" value="T3SS_substrate_exporter"/>
</dbReference>
<dbReference type="RefSeq" id="WP_066098828.1">
    <property type="nucleotide sequence ID" value="NZ_CP016027.1"/>
</dbReference>
<keyword evidence="15" id="KW-0969">Cilium</keyword>
<evidence type="ECO:0000256" key="1">
    <source>
        <dbReference type="ARBA" id="ARBA00004651"/>
    </source>
</evidence>
<feature type="compositionally biased region" description="Basic and acidic residues" evidence="14">
    <location>
        <begin position="7"/>
        <end position="27"/>
    </location>
</feature>
<dbReference type="PANTHER" id="PTHR30531">
    <property type="entry name" value="FLAGELLAR BIOSYNTHETIC PROTEIN FLHB"/>
    <property type="match status" value="1"/>
</dbReference>
<keyword evidence="5 13" id="KW-1003">Cell membrane</keyword>
<keyword evidence="4 13" id="KW-0813">Transport</keyword>
<evidence type="ECO:0000256" key="13">
    <source>
        <dbReference type="RuleBase" id="RU364091"/>
    </source>
</evidence>
<dbReference type="KEGG" id="haz:A9404_03825"/>
<keyword evidence="15" id="KW-0966">Cell projection</keyword>
<dbReference type="Gene3D" id="6.10.250.2080">
    <property type="match status" value="1"/>
</dbReference>
<feature type="region of interest" description="Disordered" evidence="14">
    <location>
        <begin position="358"/>
        <end position="383"/>
    </location>
</feature>
<keyword evidence="7 13" id="KW-1005">Bacterial flagellum biogenesis</keyword>
<feature type="transmembrane region" description="Helical" evidence="13">
    <location>
        <begin position="90"/>
        <end position="112"/>
    </location>
</feature>
<dbReference type="Pfam" id="PF01312">
    <property type="entry name" value="Bac_export_2"/>
    <property type="match status" value="1"/>
</dbReference>
<dbReference type="Proteomes" id="UP000078596">
    <property type="component" value="Chromosome"/>
</dbReference>
<evidence type="ECO:0000313" key="16">
    <source>
        <dbReference type="Proteomes" id="UP000078596"/>
    </source>
</evidence>
<protein>
    <recommendedName>
        <fullName evidence="3 13">Flagellar biosynthetic protein FlhB</fullName>
    </recommendedName>
</protein>
<comment type="subcellular location">
    <subcellularLocation>
        <location evidence="1">Cell membrane</location>
        <topology evidence="1">Multi-pass membrane protein</topology>
    </subcellularLocation>
</comment>
<dbReference type="InterPro" id="IPR006136">
    <property type="entry name" value="FlhB"/>
</dbReference>
<feature type="transmembrane region" description="Helical" evidence="13">
    <location>
        <begin position="147"/>
        <end position="168"/>
    </location>
</feature>
<dbReference type="PRINTS" id="PR00950">
    <property type="entry name" value="TYPE3IMSPROT"/>
</dbReference>
<evidence type="ECO:0000256" key="5">
    <source>
        <dbReference type="ARBA" id="ARBA00022475"/>
    </source>
</evidence>
<dbReference type="GO" id="GO:0044780">
    <property type="term" value="P:bacterial-type flagellum assembly"/>
    <property type="evidence" value="ECO:0007669"/>
    <property type="project" value="InterPro"/>
</dbReference>
<keyword evidence="9 13" id="KW-1133">Transmembrane helix</keyword>
<evidence type="ECO:0000256" key="8">
    <source>
        <dbReference type="ARBA" id="ARBA00022927"/>
    </source>
</evidence>
<dbReference type="OrthoDB" id="9807950at2"/>
<dbReference type="Gene3D" id="3.40.1690.10">
    <property type="entry name" value="secretion proteins EscU"/>
    <property type="match status" value="1"/>
</dbReference>
<evidence type="ECO:0000256" key="11">
    <source>
        <dbReference type="ARBA" id="ARBA00023225"/>
    </source>
</evidence>
<gene>
    <name evidence="13" type="primary">flhB</name>
    <name evidence="15" type="ORF">A9404_03825</name>
</gene>
<dbReference type="GO" id="GO:0005886">
    <property type="term" value="C:plasma membrane"/>
    <property type="evidence" value="ECO:0007669"/>
    <property type="project" value="UniProtKB-SubCell"/>
</dbReference>
<keyword evidence="6 13" id="KW-0812">Transmembrane</keyword>
<comment type="function">
    <text evidence="12 13">Required for formation of the rod structure in the basal body of the flagellar apparatus. Together with FliI and FliH, may constitute the export apparatus of flagellin.</text>
</comment>
<accession>A0A191ZFJ0</accession>
<keyword evidence="16" id="KW-1185">Reference proteome</keyword>
<reference evidence="15 16" key="1">
    <citation type="submission" date="2016-06" db="EMBL/GenBank/DDBJ databases">
        <title>Insight into the functional genes involving in sulfur oxidation in Pearl River water.</title>
        <authorList>
            <person name="Luo J."/>
            <person name="Tan X."/>
            <person name="Lin W."/>
        </authorList>
    </citation>
    <scope>NUCLEOTIDE SEQUENCE [LARGE SCALE GENOMIC DNA]</scope>
    <source>
        <strain evidence="15 16">LS2</strain>
    </source>
</reference>